<feature type="compositionally biased region" description="Basic and acidic residues" evidence="1">
    <location>
        <begin position="133"/>
        <end position="146"/>
    </location>
</feature>
<reference evidence="2" key="2">
    <citation type="journal article" date="2022" name="Hortic Res">
        <title>The genome of Dioscorea zingiberensis sheds light on the biosynthesis, origin and evolution of the medicinally important diosgenin saponins.</title>
        <authorList>
            <person name="Li Y."/>
            <person name="Tan C."/>
            <person name="Li Z."/>
            <person name="Guo J."/>
            <person name="Li S."/>
            <person name="Chen X."/>
            <person name="Wang C."/>
            <person name="Dai X."/>
            <person name="Yang H."/>
            <person name="Song W."/>
            <person name="Hou L."/>
            <person name="Xu J."/>
            <person name="Tong Z."/>
            <person name="Xu A."/>
            <person name="Yuan X."/>
            <person name="Wang W."/>
            <person name="Yang Q."/>
            <person name="Chen L."/>
            <person name="Sun Z."/>
            <person name="Wang K."/>
            <person name="Pan B."/>
            <person name="Chen J."/>
            <person name="Bao Y."/>
            <person name="Liu F."/>
            <person name="Qi X."/>
            <person name="Gang D.R."/>
            <person name="Wen J."/>
            <person name="Li J."/>
        </authorList>
    </citation>
    <scope>NUCLEOTIDE SEQUENCE</scope>
    <source>
        <strain evidence="2">Dzin_1.0</strain>
    </source>
</reference>
<proteinExistence type="predicted"/>
<protein>
    <submittedName>
        <fullName evidence="2">Uncharacterized protein</fullName>
    </submittedName>
</protein>
<dbReference type="Gene3D" id="3.90.1640.10">
    <property type="entry name" value="inorganic pyrophosphatase (n-terminal core)"/>
    <property type="match status" value="2"/>
</dbReference>
<comment type="caution">
    <text evidence="2">The sequence shown here is derived from an EMBL/GenBank/DDBJ whole genome shotgun (WGS) entry which is preliminary data.</text>
</comment>
<evidence type="ECO:0000313" key="3">
    <source>
        <dbReference type="Proteomes" id="UP001085076"/>
    </source>
</evidence>
<gene>
    <name evidence="2" type="ORF">J5N97_020438</name>
</gene>
<dbReference type="GO" id="GO:0004309">
    <property type="term" value="F:exopolyphosphatase activity"/>
    <property type="evidence" value="ECO:0007669"/>
    <property type="project" value="TreeGrafter"/>
</dbReference>
<dbReference type="Proteomes" id="UP001085076">
    <property type="component" value="Miscellaneous, Linkage group lg05"/>
</dbReference>
<sequence length="566" mass="63706">MDMIRFNIQEKQCKEEQGQNELLPNLSDLMNNKTEKTDDYPRKAPMIMSTSRQTHEWLIEARKMVSSSPARTTDSPSRLVPASPRFVVAAQPYKDNSSALNDHQYRDPLSRSARRHRSSESISGEILSRSARYHGESPDDRYRRFDNSTPDPEDYLTTSLPPRHPSRRKSRFTDDSQPPVPPRRTFRNSSPGPGPAAVEPDSRNNLVLSPPRNLVETAHRRSISSSTCSLEKLSILESQNGLDSSNLRGRRSISVNSVPGFRNLDMVVDEDVTLINSFLVRQRALAARIVSRRMTAKAKIVLSDSSAASITSSMVATICYAFLLENDEKREGNGEVVVPMMNIKRGRMHRQKQAAWLFHYLGIDGSALLFSDDIDLEDLMKARQATILVTGKDVLNTNSEVGSQCTVLTDHYCEGAFDLLKTPSLKKLLLAGIMLDTYNLDKFAKFHTHRDAEAVQLLLVGSVPSFRYELFEQLMQDPRDRLFLESLRHNYGNPSTEYNDENGAPQEHNVTVRKSMSASLQEVKQKQTQVLAPVPAPSPVPSTPETTLRRKNKLSLGKWFGFSSKS</sequence>
<dbReference type="EMBL" id="JAGGNH010000005">
    <property type="protein sequence ID" value="KAJ0972479.1"/>
    <property type="molecule type" value="Genomic_DNA"/>
</dbReference>
<keyword evidence="3" id="KW-1185">Reference proteome</keyword>
<dbReference type="PANTHER" id="PTHR12112">
    <property type="entry name" value="BNIP - RELATED"/>
    <property type="match status" value="1"/>
</dbReference>
<dbReference type="PANTHER" id="PTHR12112:SF39">
    <property type="entry name" value="EG:152A3.5 PROTEIN (FBGN0003116_PN PROTEIN)"/>
    <property type="match status" value="1"/>
</dbReference>
<organism evidence="2 3">
    <name type="scientific">Dioscorea zingiberensis</name>
    <dbReference type="NCBI Taxonomy" id="325984"/>
    <lineage>
        <taxon>Eukaryota</taxon>
        <taxon>Viridiplantae</taxon>
        <taxon>Streptophyta</taxon>
        <taxon>Embryophyta</taxon>
        <taxon>Tracheophyta</taxon>
        <taxon>Spermatophyta</taxon>
        <taxon>Magnoliopsida</taxon>
        <taxon>Liliopsida</taxon>
        <taxon>Dioscoreales</taxon>
        <taxon>Dioscoreaceae</taxon>
        <taxon>Dioscorea</taxon>
    </lineage>
</organism>
<reference evidence="2" key="1">
    <citation type="submission" date="2021-03" db="EMBL/GenBank/DDBJ databases">
        <authorList>
            <person name="Li Z."/>
            <person name="Yang C."/>
        </authorList>
    </citation>
    <scope>NUCLEOTIDE SEQUENCE</scope>
    <source>
        <strain evidence="2">Dzin_1.0</strain>
        <tissue evidence="2">Leaf</tissue>
    </source>
</reference>
<dbReference type="AlphaFoldDB" id="A0A9D5CGM7"/>
<evidence type="ECO:0000313" key="2">
    <source>
        <dbReference type="EMBL" id="KAJ0972479.1"/>
    </source>
</evidence>
<dbReference type="GO" id="GO:0005737">
    <property type="term" value="C:cytoplasm"/>
    <property type="evidence" value="ECO:0007669"/>
    <property type="project" value="TreeGrafter"/>
</dbReference>
<feature type="region of interest" description="Disordered" evidence="1">
    <location>
        <begin position="93"/>
        <end position="221"/>
    </location>
</feature>
<dbReference type="OrthoDB" id="374045at2759"/>
<evidence type="ECO:0000256" key="1">
    <source>
        <dbReference type="SAM" id="MobiDB-lite"/>
    </source>
</evidence>
<name>A0A9D5CGM7_9LILI</name>
<accession>A0A9D5CGM7</accession>